<dbReference type="PROSITE" id="PS00028">
    <property type="entry name" value="ZINC_FINGER_C2H2_1"/>
    <property type="match status" value="3"/>
</dbReference>
<keyword evidence="3" id="KW-0677">Repeat</keyword>
<feature type="region of interest" description="Disordered" evidence="9">
    <location>
        <begin position="429"/>
        <end position="449"/>
    </location>
</feature>
<dbReference type="RefSeq" id="NP_001268725.1">
    <property type="nucleotide sequence ID" value="NM_001281796.1"/>
</dbReference>
<keyword evidence="5" id="KW-0805">Transcription regulation</keyword>
<evidence type="ECO:0000313" key="11">
    <source>
        <dbReference type="EMBL" id="AGH32758.1"/>
    </source>
</evidence>
<organism evidence="11">
    <name type="scientific">Aplysia californica</name>
    <name type="common">California sea hare</name>
    <dbReference type="NCBI Taxonomy" id="6500"/>
    <lineage>
        <taxon>Eukaryota</taxon>
        <taxon>Metazoa</taxon>
        <taxon>Spiralia</taxon>
        <taxon>Lophotrochozoa</taxon>
        <taxon>Mollusca</taxon>
        <taxon>Gastropoda</taxon>
        <taxon>Heterobranchia</taxon>
        <taxon>Euthyneura</taxon>
        <taxon>Tectipleura</taxon>
        <taxon>Aplysiida</taxon>
        <taxon>Aplysioidea</taxon>
        <taxon>Aplysiidae</taxon>
        <taxon>Aplysia</taxon>
    </lineage>
</organism>
<feature type="compositionally biased region" description="Low complexity" evidence="9">
    <location>
        <begin position="196"/>
        <end position="207"/>
    </location>
</feature>
<dbReference type="SUPFAM" id="SSF57667">
    <property type="entry name" value="beta-beta-alpha zinc fingers"/>
    <property type="match status" value="2"/>
</dbReference>
<evidence type="ECO:0000256" key="3">
    <source>
        <dbReference type="ARBA" id="ARBA00022737"/>
    </source>
</evidence>
<dbReference type="GO" id="GO:0001227">
    <property type="term" value="F:DNA-binding transcription repressor activity, RNA polymerase II-specific"/>
    <property type="evidence" value="ECO:0007669"/>
    <property type="project" value="TreeGrafter"/>
</dbReference>
<evidence type="ECO:0000256" key="9">
    <source>
        <dbReference type="SAM" id="MobiDB-lite"/>
    </source>
</evidence>
<protein>
    <submittedName>
        <fullName evidence="13">Early growth response protein 1-like</fullName>
    </submittedName>
    <submittedName>
        <fullName evidence="11">Egr transcription factor-like protein</fullName>
    </submittedName>
</protein>
<evidence type="ECO:0000313" key="13">
    <source>
        <dbReference type="RefSeq" id="NP_001268725.1"/>
    </source>
</evidence>
<feature type="domain" description="C2H2-type" evidence="10">
    <location>
        <begin position="506"/>
        <end position="533"/>
    </location>
</feature>
<proteinExistence type="evidence at transcript level"/>
<feature type="compositionally biased region" description="Polar residues" evidence="9">
    <location>
        <begin position="226"/>
        <end position="239"/>
    </location>
</feature>
<comment type="subcellular location">
    <subcellularLocation>
        <location evidence="1">Nucleus</location>
    </subcellularLocation>
</comment>
<evidence type="ECO:0000256" key="8">
    <source>
        <dbReference type="PROSITE-ProRule" id="PRU00042"/>
    </source>
</evidence>
<evidence type="ECO:0000256" key="5">
    <source>
        <dbReference type="ARBA" id="ARBA00023015"/>
    </source>
</evidence>
<dbReference type="GO" id="GO:0005654">
    <property type="term" value="C:nucleoplasm"/>
    <property type="evidence" value="ECO:0007669"/>
    <property type="project" value="TreeGrafter"/>
</dbReference>
<feature type="domain" description="C2H2-type" evidence="10">
    <location>
        <begin position="448"/>
        <end position="477"/>
    </location>
</feature>
<dbReference type="Gene3D" id="3.30.160.60">
    <property type="entry name" value="Classic Zinc Finger"/>
    <property type="match status" value="3"/>
</dbReference>
<dbReference type="EMBL" id="KC608221">
    <property type="protein sequence ID" value="AGH32758.1"/>
    <property type="molecule type" value="mRNA"/>
</dbReference>
<accession>M4QUE2</accession>
<evidence type="ECO:0000256" key="7">
    <source>
        <dbReference type="ARBA" id="ARBA00023242"/>
    </source>
</evidence>
<sequence length="593" mass="63776">MIMDGLESLTHVGLGAELGLQSLCYDTPTPGAHIRHTSEALDEGLNTPVTLCSDSTFFGPDSLEPPPITATANIFASINIPEKSTDASQATKVSGLQANAGGTTHTITYKGTLVTTAVTPSSTQQDSTPPNFASLFTPLSPLFSAILSQATSQSATSTQGGVIPFPTPAHPPCEFDIGVPSTTEQQAEQTRPSPSPVSVQSPQSQGPITPSEAPCQQDAGEHFSTGFASPISSAQSSPEPQMVLMSESQGTEESMGYNSPPPPYSQSMAMSLPMELQMHNMQMKQPPTYSSCTQSRQPAQQAQQQQQQNFLNFPSNSLSDSVFEMHIADLANKSSLTADLKWSVMSQNQAQLPDFSALQMGPGSSGMSSQFPMPTIKTEPGTEPMDDRMFLPPTSMDFSAVVSEASTSSGLPSVLGQPYQQNSLKFLPVKPRKYPNRPSKTPPHERPYPCPVESCDRRFSRSDELTRHIRIHTGQKPFHCKICSRSFSRSDHLTTHVRTHTGEKPFSCDVCGRKFARSDEKKRHAKVHLKQRIKKDAKLLAAAVSHPVSQPEVTTPSSSAADSSLDSLVSTIPLVVSSPSFHCPSSVVPTTSM</sequence>
<feature type="domain" description="C2H2-type" evidence="10">
    <location>
        <begin position="478"/>
        <end position="505"/>
    </location>
</feature>
<reference evidence="13" key="2">
    <citation type="submission" date="2025-05" db="UniProtKB">
        <authorList>
            <consortium name="RefSeq"/>
        </authorList>
    </citation>
    <scope>IDENTIFICATION</scope>
</reference>
<feature type="compositionally biased region" description="Low complexity" evidence="9">
    <location>
        <begin position="297"/>
        <end position="308"/>
    </location>
</feature>
<dbReference type="Proteomes" id="UP000694888">
    <property type="component" value="Unplaced"/>
</dbReference>
<feature type="region of interest" description="Disordered" evidence="9">
    <location>
        <begin position="284"/>
        <end position="308"/>
    </location>
</feature>
<keyword evidence="6" id="KW-0804">Transcription</keyword>
<evidence type="ECO:0000256" key="2">
    <source>
        <dbReference type="ARBA" id="ARBA00022723"/>
    </source>
</evidence>
<feature type="compositionally biased region" description="Polar residues" evidence="9">
    <location>
        <begin position="180"/>
        <end position="191"/>
    </location>
</feature>
<gene>
    <name evidence="13" type="primary">LOC101854344</name>
</gene>
<dbReference type="GO" id="GO:0000978">
    <property type="term" value="F:RNA polymerase II cis-regulatory region sequence-specific DNA binding"/>
    <property type="evidence" value="ECO:0007669"/>
    <property type="project" value="TreeGrafter"/>
</dbReference>
<feature type="region of interest" description="Disordered" evidence="9">
    <location>
        <begin position="156"/>
        <end position="242"/>
    </location>
</feature>
<dbReference type="InterPro" id="IPR013087">
    <property type="entry name" value="Znf_C2H2_type"/>
</dbReference>
<keyword evidence="8" id="KW-0863">Zinc-finger</keyword>
<keyword evidence="7" id="KW-0539">Nucleus</keyword>
<dbReference type="PROSITE" id="PS50157">
    <property type="entry name" value="ZINC_FINGER_C2H2_2"/>
    <property type="match status" value="3"/>
</dbReference>
<evidence type="ECO:0000256" key="1">
    <source>
        <dbReference type="ARBA" id="ARBA00004123"/>
    </source>
</evidence>
<dbReference type="PANTHER" id="PTHR24399">
    <property type="entry name" value="ZINC FINGER AND BTB DOMAIN-CONTAINING"/>
    <property type="match status" value="1"/>
</dbReference>
<dbReference type="GO" id="GO:0008270">
    <property type="term" value="F:zinc ion binding"/>
    <property type="evidence" value="ECO:0007669"/>
    <property type="project" value="UniProtKB-KW"/>
</dbReference>
<dbReference type="AlphaFoldDB" id="M4QUE2"/>
<reference evidence="11" key="1">
    <citation type="submission" date="2013-02" db="EMBL/GenBank/DDBJ databases">
        <title>An Aplysia Egr homolog is rapidly and persistently regulated by long-term sensitization training.</title>
        <authorList>
            <person name="Cyriac A."/>
            <person name="Holmes G."/>
            <person name="Lass J."/>
            <person name="Belchenko D."/>
            <person name="Calin-Jageman R.J."/>
            <person name="Calin-Jageman I.E."/>
        </authorList>
    </citation>
    <scope>NUCLEOTIDE SEQUENCE</scope>
</reference>
<evidence type="ECO:0000259" key="10">
    <source>
        <dbReference type="PROSITE" id="PS50157"/>
    </source>
</evidence>
<dbReference type="FunFam" id="3.30.160.60:FF:000515">
    <property type="entry name" value="early growth response protein 4"/>
    <property type="match status" value="1"/>
</dbReference>
<keyword evidence="2" id="KW-0479">Metal-binding</keyword>
<evidence type="ECO:0000256" key="6">
    <source>
        <dbReference type="ARBA" id="ARBA00023163"/>
    </source>
</evidence>
<feature type="compositionally biased region" description="Polar residues" evidence="9">
    <location>
        <begin position="284"/>
        <end position="296"/>
    </location>
</feature>
<evidence type="ECO:0000256" key="4">
    <source>
        <dbReference type="ARBA" id="ARBA00022833"/>
    </source>
</evidence>
<dbReference type="PANTHER" id="PTHR24399:SF23">
    <property type="entry name" value="C2H2-TYPE DOMAIN-CONTAINING PROTEIN"/>
    <property type="match status" value="1"/>
</dbReference>
<dbReference type="OrthoDB" id="8197458at2759"/>
<keyword evidence="4" id="KW-0862">Zinc</keyword>
<dbReference type="InterPro" id="IPR036236">
    <property type="entry name" value="Znf_C2H2_sf"/>
</dbReference>
<keyword evidence="12" id="KW-1185">Reference proteome</keyword>
<dbReference type="SMART" id="SM00355">
    <property type="entry name" value="ZnF_C2H2"/>
    <property type="match status" value="3"/>
</dbReference>
<dbReference type="GeneID" id="101854344"/>
<evidence type="ECO:0000313" key="12">
    <source>
        <dbReference type="Proteomes" id="UP000694888"/>
    </source>
</evidence>
<dbReference type="Pfam" id="PF00096">
    <property type="entry name" value="zf-C2H2"/>
    <property type="match status" value="2"/>
</dbReference>
<name>M4QUE2_APLCA</name>